<feature type="region of interest" description="Disordered" evidence="6">
    <location>
        <begin position="1"/>
        <end position="58"/>
    </location>
</feature>
<dbReference type="InterPro" id="IPR001245">
    <property type="entry name" value="Ser-Thr/Tyr_kinase_cat_dom"/>
</dbReference>
<dbReference type="Pfam" id="PF00069">
    <property type="entry name" value="Pkinase"/>
    <property type="match status" value="1"/>
</dbReference>
<name>A0A8J2S5Z7_9STRA</name>
<dbReference type="InterPro" id="IPR011009">
    <property type="entry name" value="Kinase-like_dom_sf"/>
</dbReference>
<dbReference type="PANTHER" id="PTHR44329">
    <property type="entry name" value="SERINE/THREONINE-PROTEIN KINASE TNNI3K-RELATED"/>
    <property type="match status" value="1"/>
</dbReference>
<evidence type="ECO:0000256" key="4">
    <source>
        <dbReference type="ARBA" id="ARBA00022840"/>
    </source>
</evidence>
<reference evidence="8" key="1">
    <citation type="submission" date="2021-11" db="EMBL/GenBank/DDBJ databases">
        <authorList>
            <consortium name="Genoscope - CEA"/>
            <person name="William W."/>
        </authorList>
    </citation>
    <scope>NUCLEOTIDE SEQUENCE</scope>
</reference>
<organism evidence="8 9">
    <name type="scientific">Pelagomonas calceolata</name>
    <dbReference type="NCBI Taxonomy" id="35677"/>
    <lineage>
        <taxon>Eukaryota</taxon>
        <taxon>Sar</taxon>
        <taxon>Stramenopiles</taxon>
        <taxon>Ochrophyta</taxon>
        <taxon>Pelagophyceae</taxon>
        <taxon>Pelagomonadales</taxon>
        <taxon>Pelagomonadaceae</taxon>
        <taxon>Pelagomonas</taxon>
    </lineage>
</organism>
<dbReference type="PROSITE" id="PS00107">
    <property type="entry name" value="PROTEIN_KINASE_ATP"/>
    <property type="match status" value="1"/>
</dbReference>
<sequence length="454" mass="49364">MESIRTPSPPTDARLPKETPRGADGDIDGLEPALSDVLTPSKQDGTPPGTLRKPIKFTYGSSNSLSSLPLPQAAPIDFRASGSSRAVGSPPASPAALREQTSNASEKFDGVSFEEDPFRLSARDLDLREVIGTGAFGRVHTAKWRNTPVAVKVLFHDCSRDDVDMFHKEIRLMARLHHPNIAQFLGYAKLGPDELVLVLELFENGSLEQYVPKERPGVRTTLEFCRDMARAVEYLHGREPHITVHRDLKPPNFLVCKCLRIKLGDFGIARNLNSPRARLDASGGGIPRVSSSSKLSSPGGKTHFPASAKEARAAAGDLDSSRGPLDITGSEYELTTECGTARFMAPEVASPAPDVARRKYREQADIFSLGLVFYYVWERKLPSVKGALNVDEHRAAINSGARPAFSRTPKAIRALIEKMWAFNPDDRAKAASVSSFLEACTVKPSLTGLGVKAP</sequence>
<protein>
    <recommendedName>
        <fullName evidence="7">Protein kinase domain-containing protein</fullName>
    </recommendedName>
</protein>
<dbReference type="Pfam" id="PF07714">
    <property type="entry name" value="PK_Tyr_Ser-Thr"/>
    <property type="match status" value="1"/>
</dbReference>
<evidence type="ECO:0000259" key="7">
    <source>
        <dbReference type="PROSITE" id="PS50011"/>
    </source>
</evidence>
<evidence type="ECO:0000313" key="9">
    <source>
        <dbReference type="Proteomes" id="UP000789595"/>
    </source>
</evidence>
<evidence type="ECO:0000256" key="1">
    <source>
        <dbReference type="ARBA" id="ARBA00022679"/>
    </source>
</evidence>
<evidence type="ECO:0000256" key="2">
    <source>
        <dbReference type="ARBA" id="ARBA00022741"/>
    </source>
</evidence>
<evidence type="ECO:0000256" key="6">
    <source>
        <dbReference type="SAM" id="MobiDB-lite"/>
    </source>
</evidence>
<dbReference type="InterPro" id="IPR000719">
    <property type="entry name" value="Prot_kinase_dom"/>
</dbReference>
<dbReference type="Gene3D" id="3.30.200.20">
    <property type="entry name" value="Phosphorylase Kinase, domain 1"/>
    <property type="match status" value="1"/>
</dbReference>
<keyword evidence="2 5" id="KW-0547">Nucleotide-binding</keyword>
<keyword evidence="3" id="KW-0418">Kinase</keyword>
<comment type="caution">
    <text evidence="8">The sequence shown here is derived from an EMBL/GenBank/DDBJ whole genome shotgun (WGS) entry which is preliminary data.</text>
</comment>
<dbReference type="FunFam" id="3.30.200.20:FF:000180">
    <property type="entry name" value="serine/threonine-protein kinase STY46-like"/>
    <property type="match status" value="1"/>
</dbReference>
<accession>A0A8J2S5Z7</accession>
<feature type="region of interest" description="Disordered" evidence="6">
    <location>
        <begin position="278"/>
        <end position="324"/>
    </location>
</feature>
<dbReference type="SUPFAM" id="SSF56112">
    <property type="entry name" value="Protein kinase-like (PK-like)"/>
    <property type="match status" value="1"/>
</dbReference>
<feature type="compositionally biased region" description="Basic and acidic residues" evidence="6">
    <location>
        <begin position="14"/>
        <end position="24"/>
    </location>
</feature>
<dbReference type="InterPro" id="IPR051681">
    <property type="entry name" value="Ser/Thr_Kinases-Pseudokinases"/>
</dbReference>
<dbReference type="PROSITE" id="PS50011">
    <property type="entry name" value="PROTEIN_KINASE_DOM"/>
    <property type="match status" value="1"/>
</dbReference>
<evidence type="ECO:0000256" key="3">
    <source>
        <dbReference type="ARBA" id="ARBA00022777"/>
    </source>
</evidence>
<proteinExistence type="predicted"/>
<keyword evidence="4 5" id="KW-0067">ATP-binding</keyword>
<dbReference type="InterPro" id="IPR017441">
    <property type="entry name" value="Protein_kinase_ATP_BS"/>
</dbReference>
<dbReference type="EMBL" id="CAKKNE010000001">
    <property type="protein sequence ID" value="CAH0365978.1"/>
    <property type="molecule type" value="Genomic_DNA"/>
</dbReference>
<feature type="domain" description="Protein kinase" evidence="7">
    <location>
        <begin position="125"/>
        <end position="437"/>
    </location>
</feature>
<feature type="binding site" evidence="5">
    <location>
        <position position="152"/>
    </location>
    <ligand>
        <name>ATP</name>
        <dbReference type="ChEBI" id="CHEBI:30616"/>
    </ligand>
</feature>
<gene>
    <name evidence="8" type="ORF">PECAL_1P24450</name>
</gene>
<evidence type="ECO:0000256" key="5">
    <source>
        <dbReference type="PROSITE-ProRule" id="PRU10141"/>
    </source>
</evidence>
<dbReference type="PANTHER" id="PTHR44329:SF288">
    <property type="entry name" value="MITOGEN-ACTIVATED PROTEIN KINASE KINASE KINASE 20"/>
    <property type="match status" value="1"/>
</dbReference>
<dbReference type="GO" id="GO:0004674">
    <property type="term" value="F:protein serine/threonine kinase activity"/>
    <property type="evidence" value="ECO:0007669"/>
    <property type="project" value="TreeGrafter"/>
</dbReference>
<dbReference type="Gene3D" id="1.10.510.10">
    <property type="entry name" value="Transferase(Phosphotransferase) domain 1"/>
    <property type="match status" value="1"/>
</dbReference>
<evidence type="ECO:0000313" key="8">
    <source>
        <dbReference type="EMBL" id="CAH0365978.1"/>
    </source>
</evidence>
<keyword evidence="1" id="KW-0808">Transferase</keyword>
<feature type="region of interest" description="Disordered" evidence="6">
    <location>
        <begin position="81"/>
        <end position="109"/>
    </location>
</feature>
<dbReference type="AlphaFoldDB" id="A0A8J2S5Z7"/>
<dbReference type="Proteomes" id="UP000789595">
    <property type="component" value="Unassembled WGS sequence"/>
</dbReference>
<dbReference type="GO" id="GO:0005524">
    <property type="term" value="F:ATP binding"/>
    <property type="evidence" value="ECO:0007669"/>
    <property type="project" value="UniProtKB-UniRule"/>
</dbReference>
<keyword evidence="9" id="KW-1185">Reference proteome</keyword>
<dbReference type="OrthoDB" id="4062651at2759"/>
<dbReference type="SMART" id="SM00220">
    <property type="entry name" value="S_TKc"/>
    <property type="match status" value="1"/>
</dbReference>